<name>A0A6A5U4X2_9PLEO</name>
<dbReference type="InterPro" id="IPR012334">
    <property type="entry name" value="Pectin_lyas_fold"/>
</dbReference>
<proteinExistence type="inferred from homology"/>
<evidence type="ECO:0000256" key="2">
    <source>
        <dbReference type="ARBA" id="ARBA00008891"/>
    </source>
</evidence>
<dbReference type="UniPathway" id="UPA00545">
    <property type="reaction ID" value="UER00823"/>
</dbReference>
<dbReference type="GO" id="GO:0042545">
    <property type="term" value="P:cell wall modification"/>
    <property type="evidence" value="ECO:0007669"/>
    <property type="project" value="InterPro"/>
</dbReference>
<dbReference type="AlphaFoldDB" id="A0A6A5U4X2"/>
<dbReference type="EC" id="3.1.1.11" evidence="3"/>
<feature type="domain" description="Pectinesterase catalytic" evidence="7">
    <location>
        <begin position="174"/>
        <end position="361"/>
    </location>
</feature>
<gene>
    <name evidence="8" type="ORF">CC80DRAFT_467202</name>
</gene>
<evidence type="ECO:0000256" key="5">
    <source>
        <dbReference type="ARBA" id="ARBA00023085"/>
    </source>
</evidence>
<evidence type="ECO:0000256" key="6">
    <source>
        <dbReference type="SAM" id="SignalP"/>
    </source>
</evidence>
<dbReference type="PANTHER" id="PTHR31321:SF137">
    <property type="entry name" value="PECTIN METHYL ESTERASE (EUROFUNG)"/>
    <property type="match status" value="1"/>
</dbReference>
<dbReference type="Gene3D" id="2.160.20.10">
    <property type="entry name" value="Single-stranded right-handed beta-helix, Pectin lyase-like"/>
    <property type="match status" value="1"/>
</dbReference>
<evidence type="ECO:0000256" key="4">
    <source>
        <dbReference type="ARBA" id="ARBA00022801"/>
    </source>
</evidence>
<keyword evidence="9" id="KW-1185">Reference proteome</keyword>
<dbReference type="GO" id="GO:0045490">
    <property type="term" value="P:pectin catabolic process"/>
    <property type="evidence" value="ECO:0007669"/>
    <property type="project" value="UniProtKB-UniPathway"/>
</dbReference>
<reference evidence="8" key="1">
    <citation type="journal article" date="2020" name="Stud. Mycol.">
        <title>101 Dothideomycetes genomes: a test case for predicting lifestyles and emergence of pathogens.</title>
        <authorList>
            <person name="Haridas S."/>
            <person name="Albert R."/>
            <person name="Binder M."/>
            <person name="Bloem J."/>
            <person name="Labutti K."/>
            <person name="Salamov A."/>
            <person name="Andreopoulos B."/>
            <person name="Baker S."/>
            <person name="Barry K."/>
            <person name="Bills G."/>
            <person name="Bluhm B."/>
            <person name="Cannon C."/>
            <person name="Castanera R."/>
            <person name="Culley D."/>
            <person name="Daum C."/>
            <person name="Ezra D."/>
            <person name="Gonzalez J."/>
            <person name="Henrissat B."/>
            <person name="Kuo A."/>
            <person name="Liang C."/>
            <person name="Lipzen A."/>
            <person name="Lutzoni F."/>
            <person name="Magnuson J."/>
            <person name="Mondo S."/>
            <person name="Nolan M."/>
            <person name="Ohm R."/>
            <person name="Pangilinan J."/>
            <person name="Park H.-J."/>
            <person name="Ramirez L."/>
            <person name="Alfaro M."/>
            <person name="Sun H."/>
            <person name="Tritt A."/>
            <person name="Yoshinaga Y."/>
            <person name="Zwiers L.-H."/>
            <person name="Turgeon B."/>
            <person name="Goodwin S."/>
            <person name="Spatafora J."/>
            <person name="Crous P."/>
            <person name="Grigoriev I."/>
        </authorList>
    </citation>
    <scope>NUCLEOTIDE SEQUENCE</scope>
    <source>
        <strain evidence="8">CBS 675.92</strain>
    </source>
</reference>
<feature type="signal peptide" evidence="6">
    <location>
        <begin position="1"/>
        <end position="20"/>
    </location>
</feature>
<evidence type="ECO:0000313" key="8">
    <source>
        <dbReference type="EMBL" id="KAF1959931.1"/>
    </source>
</evidence>
<evidence type="ECO:0000313" key="9">
    <source>
        <dbReference type="Proteomes" id="UP000800035"/>
    </source>
</evidence>
<dbReference type="EMBL" id="ML976984">
    <property type="protein sequence ID" value="KAF1959931.1"/>
    <property type="molecule type" value="Genomic_DNA"/>
</dbReference>
<evidence type="ECO:0000259" key="7">
    <source>
        <dbReference type="Pfam" id="PF01095"/>
    </source>
</evidence>
<keyword evidence="5" id="KW-0063">Aspartyl esterase</keyword>
<dbReference type="SUPFAM" id="SSF51126">
    <property type="entry name" value="Pectin lyase-like"/>
    <property type="match status" value="1"/>
</dbReference>
<comment type="pathway">
    <text evidence="1">Glycan metabolism; pectin degradation; 2-dehydro-3-deoxy-D-gluconate from pectin: step 1/5.</text>
</comment>
<dbReference type="Pfam" id="PF01095">
    <property type="entry name" value="Pectinesterase"/>
    <property type="match status" value="1"/>
</dbReference>
<dbReference type="GO" id="GO:0030599">
    <property type="term" value="F:pectinesterase activity"/>
    <property type="evidence" value="ECO:0007669"/>
    <property type="project" value="UniProtKB-EC"/>
</dbReference>
<organism evidence="8 9">
    <name type="scientific">Byssothecium circinans</name>
    <dbReference type="NCBI Taxonomy" id="147558"/>
    <lineage>
        <taxon>Eukaryota</taxon>
        <taxon>Fungi</taxon>
        <taxon>Dikarya</taxon>
        <taxon>Ascomycota</taxon>
        <taxon>Pezizomycotina</taxon>
        <taxon>Dothideomycetes</taxon>
        <taxon>Pleosporomycetidae</taxon>
        <taxon>Pleosporales</taxon>
        <taxon>Massarineae</taxon>
        <taxon>Massarinaceae</taxon>
        <taxon>Byssothecium</taxon>
    </lineage>
</organism>
<comment type="similarity">
    <text evidence="2">Belongs to the pectinesterase family.</text>
</comment>
<dbReference type="InterPro" id="IPR011050">
    <property type="entry name" value="Pectin_lyase_fold/virulence"/>
</dbReference>
<dbReference type="Proteomes" id="UP000800035">
    <property type="component" value="Unassembled WGS sequence"/>
</dbReference>
<protein>
    <recommendedName>
        <fullName evidence="3">pectinesterase</fullName>
        <ecNumber evidence="3">3.1.1.11</ecNumber>
    </recommendedName>
</protein>
<dbReference type="OrthoDB" id="2019149at2759"/>
<evidence type="ECO:0000256" key="3">
    <source>
        <dbReference type="ARBA" id="ARBA00013229"/>
    </source>
</evidence>
<sequence length="401" mass="43401">MPSLQHSLLLFLCAFHPATAKLTKQQRILCQYPTPNPLTHCPPNTLLVAPSPPNSSTTTYPNTTTYPTIQSAILSLPPDNSTHYILITPGLYREKLNITRPGPLYLLGQTATPWTLTHNTVTVTISAATGGPNTTDNAFTSVLTIAPTLNASLTGSGPTGFPVPDSTPFGNVDFRAYNVDFENRFANHSAGPSLALSTGFANTGFYQCAFRSYQDTVYVGKFANCYMRSCEVAGQTDFLYGFGTAWVEGSEVVMRGCGGGVAAWKGSNTTSFANRFGVYVHGSRVVAANASVAVGMRGRCALGRPWNALHRSVFSESYLDASVRASGYVGWSASESRVGNGTFMAEYRSFGPGWNETGRREGGVTRVLSEEMWRPYSSPQEVFQYFKSGKTGNVGWIDWEA</sequence>
<dbReference type="InterPro" id="IPR000070">
    <property type="entry name" value="Pectinesterase_cat"/>
</dbReference>
<feature type="chain" id="PRO_5025611136" description="pectinesterase" evidence="6">
    <location>
        <begin position="21"/>
        <end position="401"/>
    </location>
</feature>
<evidence type="ECO:0000256" key="1">
    <source>
        <dbReference type="ARBA" id="ARBA00005184"/>
    </source>
</evidence>
<keyword evidence="4" id="KW-0378">Hydrolase</keyword>
<keyword evidence="6" id="KW-0732">Signal</keyword>
<dbReference type="PANTHER" id="PTHR31321">
    <property type="entry name" value="ACYL-COA THIOESTER HYDROLASE YBHC-RELATED"/>
    <property type="match status" value="1"/>
</dbReference>
<accession>A0A6A5U4X2</accession>